<accession>A0ABS0BX29</accession>
<dbReference type="Gene3D" id="3.40.630.20">
    <property type="entry name" value="Peptidase C15, pyroglutamyl peptidase I-like"/>
    <property type="match status" value="1"/>
</dbReference>
<dbReference type="InterPro" id="IPR016125">
    <property type="entry name" value="Peptidase_C15-like"/>
</dbReference>
<evidence type="ECO:0000256" key="2">
    <source>
        <dbReference type="ARBA" id="ARBA00022670"/>
    </source>
</evidence>
<evidence type="ECO:0000256" key="3">
    <source>
        <dbReference type="ARBA" id="ARBA00022801"/>
    </source>
</evidence>
<evidence type="ECO:0000256" key="4">
    <source>
        <dbReference type="ARBA" id="ARBA00022807"/>
    </source>
</evidence>
<dbReference type="Proteomes" id="UP001193680">
    <property type="component" value="Unassembled WGS sequence"/>
</dbReference>
<comment type="caution">
    <text evidence="6">The sequence shown here is derived from an EMBL/GenBank/DDBJ whole genome shotgun (WGS) entry which is preliminary data.</text>
</comment>
<dbReference type="EC" id="3.4.19.3" evidence="5"/>
<dbReference type="PANTHER" id="PTHR23402">
    <property type="entry name" value="PROTEASE FAMILY C15 PYROGLUTAMYL-PEPTIDASE I-RELATED"/>
    <property type="match status" value="1"/>
</dbReference>
<dbReference type="EMBL" id="JACBGI020000005">
    <property type="protein sequence ID" value="MBF6057638.1"/>
    <property type="molecule type" value="Genomic_DNA"/>
</dbReference>
<keyword evidence="4" id="KW-0788">Thiol protease</keyword>
<dbReference type="InterPro" id="IPR036440">
    <property type="entry name" value="Peptidase_C15-like_sf"/>
</dbReference>
<dbReference type="SUPFAM" id="SSF53182">
    <property type="entry name" value="Pyrrolidone carboxyl peptidase (pyroglutamate aminopeptidase)"/>
    <property type="match status" value="1"/>
</dbReference>
<feature type="active site" evidence="5">
    <location>
        <position position="89"/>
    </location>
</feature>
<proteinExistence type="inferred from homology"/>
<comment type="catalytic activity">
    <reaction evidence="5">
        <text>Release of an N-terminal pyroglutamyl group from a polypeptide, the second amino acid generally not being Pro.</text>
        <dbReference type="EC" id="3.4.19.3"/>
    </reaction>
</comment>
<reference evidence="6 7" key="2">
    <citation type="submission" date="2020-11" db="EMBL/GenBank/DDBJ databases">
        <title>Sulfur oxidizing isolate from Hospital Hole Sinkhole.</title>
        <authorList>
            <person name="Scott K.M."/>
        </authorList>
    </citation>
    <scope>NUCLEOTIDE SEQUENCE [LARGE SCALE GENOMIC DNA]</scope>
    <source>
        <strain evidence="6 7">HH1</strain>
    </source>
</reference>
<name>A0ABS0BX29_9GAMM</name>
<dbReference type="InterPro" id="IPR033693">
    <property type="entry name" value="PGPEP1_Glu_AS"/>
</dbReference>
<evidence type="ECO:0000256" key="5">
    <source>
        <dbReference type="PROSITE-ProRule" id="PRU10076"/>
    </source>
</evidence>
<dbReference type="Pfam" id="PF01470">
    <property type="entry name" value="Peptidase_C15"/>
    <property type="match status" value="1"/>
</dbReference>
<sequence>MILVTGFWPYKEVFNASGELIESLKSDLPQELESIKDELVFEVLSCDITSRETEHQTLEAKLLELLELYQPEMCIFTGQAPAYNRVTIEKIGINSFMSEKIDPQRPAAFWSNLHGLDELQTELEKQEIPADYSYNAGQSLCNHILYSSLYFAEAMNLSHNSVFIHIPVLPKQIISTHPKSACMPLDMTRKALTIIITHAMKQRVKLE</sequence>
<gene>
    <name evidence="6" type="ORF">H8792_004720</name>
</gene>
<keyword evidence="2" id="KW-0645">Protease</keyword>
<reference evidence="6 7" key="1">
    <citation type="submission" date="2020-06" db="EMBL/GenBank/DDBJ databases">
        <authorList>
            <person name="Scott K."/>
        </authorList>
    </citation>
    <scope>NUCLEOTIDE SEQUENCE [LARGE SCALE GENOMIC DNA]</scope>
    <source>
        <strain evidence="6 7">HH1</strain>
    </source>
</reference>
<evidence type="ECO:0000313" key="6">
    <source>
        <dbReference type="EMBL" id="MBF6057638.1"/>
    </source>
</evidence>
<keyword evidence="3" id="KW-0378">Hydrolase</keyword>
<keyword evidence="7" id="KW-1185">Reference proteome</keyword>
<dbReference type="RefSeq" id="WP_185977780.1">
    <property type="nucleotide sequence ID" value="NZ_JACBGI020000005.1"/>
</dbReference>
<evidence type="ECO:0000313" key="7">
    <source>
        <dbReference type="Proteomes" id="UP001193680"/>
    </source>
</evidence>
<organism evidence="6 7">
    <name type="scientific">Thiomicrorhabdus heinhorstiae</name>
    <dbReference type="NCBI Taxonomy" id="2748010"/>
    <lineage>
        <taxon>Bacteria</taxon>
        <taxon>Pseudomonadati</taxon>
        <taxon>Pseudomonadota</taxon>
        <taxon>Gammaproteobacteria</taxon>
        <taxon>Thiotrichales</taxon>
        <taxon>Piscirickettsiaceae</taxon>
        <taxon>Thiomicrorhabdus</taxon>
    </lineage>
</organism>
<protein>
    <recommendedName>
        <fullName evidence="5">Pyroglutamyl-peptidase I</fullName>
        <ecNumber evidence="5">3.4.19.3</ecNumber>
    </recommendedName>
</protein>
<dbReference type="PANTHER" id="PTHR23402:SF1">
    <property type="entry name" value="PYROGLUTAMYL-PEPTIDASE I"/>
    <property type="match status" value="1"/>
</dbReference>
<dbReference type="PROSITE" id="PS01333">
    <property type="entry name" value="PYRASE_GLU"/>
    <property type="match status" value="1"/>
</dbReference>
<evidence type="ECO:0000256" key="1">
    <source>
        <dbReference type="ARBA" id="ARBA00006641"/>
    </source>
</evidence>
<comment type="similarity">
    <text evidence="1">Belongs to the peptidase C15 family.</text>
</comment>